<evidence type="ECO:0000259" key="3">
    <source>
        <dbReference type="SMART" id="SM00278"/>
    </source>
</evidence>
<feature type="domain" description="Helix-hairpin-helix DNA-binding motif class 1" evidence="3">
    <location>
        <begin position="295"/>
        <end position="314"/>
    </location>
</feature>
<dbReference type="PANTHER" id="PTHR21180:SF32">
    <property type="entry name" value="ENDONUCLEASE_EXONUCLEASE_PHOSPHATASE FAMILY DOMAIN-CONTAINING PROTEIN 1"/>
    <property type="match status" value="1"/>
</dbReference>
<sequence>MTPDHLRARLPATERPLLRLPEPPGEDPERYPLDSRVVPQDVASSLSAASQQPTPQRWNSEVLLTGLSHREQPVHSNGSAPEPRSDRGAWVREPTPERHGAALHWAATVSLRDRIRHGIAAPMAVGTTVFVVALGVALVVSLLSSRGNVLPEDTGSGAPSTVDALELAAGGNGTGTDGAPAAMTRGSGARAGEPADALGNDPHFVHVVGAVLAPGVVELPEGARVSDALDAAGGATSEAVLAGVNLARLVVDGEQIVVPDAAAVVAGETEAAAANPRSPRGEAGGKTRLNTADAAELEQLPRIGPAIAQRIIEWRIEHGPYASVDALLDVPGIGVKTLDGFRDRVEP</sequence>
<dbReference type="PANTHER" id="PTHR21180">
    <property type="entry name" value="ENDONUCLEASE/EXONUCLEASE/PHOSPHATASE FAMILY DOMAIN-CONTAINING PROTEIN 1"/>
    <property type="match status" value="1"/>
</dbReference>
<dbReference type="InterPro" id="IPR051675">
    <property type="entry name" value="Endo/Exo/Phosphatase_dom_1"/>
</dbReference>
<dbReference type="Gene3D" id="1.10.150.280">
    <property type="entry name" value="AF1531-like domain"/>
    <property type="match status" value="1"/>
</dbReference>
<evidence type="ECO:0000313" key="4">
    <source>
        <dbReference type="EMBL" id="TDP90233.1"/>
    </source>
</evidence>
<dbReference type="RefSeq" id="WP_243736114.1">
    <property type="nucleotide sequence ID" value="NZ_SNYA01000007.1"/>
</dbReference>
<dbReference type="GO" id="GO:0015627">
    <property type="term" value="C:type II protein secretion system complex"/>
    <property type="evidence" value="ECO:0007669"/>
    <property type="project" value="TreeGrafter"/>
</dbReference>
<protein>
    <submittedName>
        <fullName evidence="4">ComEA protein</fullName>
    </submittedName>
</protein>
<organism evidence="4 5">
    <name type="scientific">Leucobacter luti</name>
    <dbReference type="NCBI Taxonomy" id="340320"/>
    <lineage>
        <taxon>Bacteria</taxon>
        <taxon>Bacillati</taxon>
        <taxon>Actinomycetota</taxon>
        <taxon>Actinomycetes</taxon>
        <taxon>Micrococcales</taxon>
        <taxon>Microbacteriaceae</taxon>
        <taxon>Leucobacter</taxon>
    </lineage>
</organism>
<reference evidence="4 5" key="1">
    <citation type="submission" date="2019-03" db="EMBL/GenBank/DDBJ databases">
        <title>Genomic analyses of the natural microbiome of Caenorhabditis elegans.</title>
        <authorList>
            <person name="Samuel B."/>
        </authorList>
    </citation>
    <scope>NUCLEOTIDE SEQUENCE [LARGE SCALE GENOMIC DNA]</scope>
    <source>
        <strain evidence="4 5">JUb18</strain>
    </source>
</reference>
<name>A0A4R6RTK3_9MICO</name>
<feature type="compositionally biased region" description="Polar residues" evidence="1">
    <location>
        <begin position="42"/>
        <end position="57"/>
    </location>
</feature>
<dbReference type="SUPFAM" id="SSF47781">
    <property type="entry name" value="RuvA domain 2-like"/>
    <property type="match status" value="1"/>
</dbReference>
<keyword evidence="2" id="KW-1133">Transmembrane helix</keyword>
<feature type="domain" description="Helix-hairpin-helix DNA-binding motif class 1" evidence="3">
    <location>
        <begin position="325"/>
        <end position="344"/>
    </location>
</feature>
<dbReference type="Pfam" id="PF12836">
    <property type="entry name" value="HHH_3"/>
    <property type="match status" value="1"/>
</dbReference>
<feature type="compositionally biased region" description="Basic and acidic residues" evidence="1">
    <location>
        <begin position="83"/>
        <end position="92"/>
    </location>
</feature>
<keyword evidence="2" id="KW-0812">Transmembrane</keyword>
<dbReference type="AlphaFoldDB" id="A0A4R6RTK3"/>
<feature type="transmembrane region" description="Helical" evidence="2">
    <location>
        <begin position="119"/>
        <end position="143"/>
    </location>
</feature>
<dbReference type="GO" id="GO:0006281">
    <property type="term" value="P:DNA repair"/>
    <property type="evidence" value="ECO:0007669"/>
    <property type="project" value="InterPro"/>
</dbReference>
<feature type="region of interest" description="Disordered" evidence="1">
    <location>
        <begin position="1"/>
        <end position="57"/>
    </location>
</feature>
<dbReference type="Proteomes" id="UP000295601">
    <property type="component" value="Unassembled WGS sequence"/>
</dbReference>
<evidence type="ECO:0000256" key="1">
    <source>
        <dbReference type="SAM" id="MobiDB-lite"/>
    </source>
</evidence>
<dbReference type="GO" id="GO:0003677">
    <property type="term" value="F:DNA binding"/>
    <property type="evidence" value="ECO:0007669"/>
    <property type="project" value="InterPro"/>
</dbReference>
<feature type="compositionally biased region" description="Low complexity" evidence="1">
    <location>
        <begin position="9"/>
        <end position="20"/>
    </location>
</feature>
<dbReference type="Gene3D" id="3.10.560.10">
    <property type="entry name" value="Outer membrane lipoprotein wza domain like"/>
    <property type="match status" value="1"/>
</dbReference>
<dbReference type="InterPro" id="IPR010994">
    <property type="entry name" value="RuvA_2-like"/>
</dbReference>
<gene>
    <name evidence="4" type="ORF">EDF62_2801</name>
</gene>
<dbReference type="EMBL" id="SNYA01000007">
    <property type="protein sequence ID" value="TDP90233.1"/>
    <property type="molecule type" value="Genomic_DNA"/>
</dbReference>
<proteinExistence type="predicted"/>
<feature type="region of interest" description="Disordered" evidence="1">
    <location>
        <begin position="70"/>
        <end position="92"/>
    </location>
</feature>
<dbReference type="InterPro" id="IPR003583">
    <property type="entry name" value="Hlx-hairpin-Hlx_DNA-bd_motif"/>
</dbReference>
<dbReference type="InterPro" id="IPR019554">
    <property type="entry name" value="Soluble_ligand-bd"/>
</dbReference>
<keyword evidence="2" id="KW-0472">Membrane</keyword>
<evidence type="ECO:0000256" key="2">
    <source>
        <dbReference type="SAM" id="Phobius"/>
    </source>
</evidence>
<dbReference type="Pfam" id="PF10531">
    <property type="entry name" value="SLBB"/>
    <property type="match status" value="1"/>
</dbReference>
<dbReference type="SMART" id="SM00278">
    <property type="entry name" value="HhH1"/>
    <property type="match status" value="2"/>
</dbReference>
<comment type="caution">
    <text evidence="4">The sequence shown here is derived from an EMBL/GenBank/DDBJ whole genome shotgun (WGS) entry which is preliminary data.</text>
</comment>
<dbReference type="GO" id="GO:0015628">
    <property type="term" value="P:protein secretion by the type II secretion system"/>
    <property type="evidence" value="ECO:0007669"/>
    <property type="project" value="TreeGrafter"/>
</dbReference>
<keyword evidence="5" id="KW-1185">Reference proteome</keyword>
<evidence type="ECO:0000313" key="5">
    <source>
        <dbReference type="Proteomes" id="UP000295601"/>
    </source>
</evidence>
<accession>A0A4R6RTK3</accession>